<gene>
    <name evidence="1" type="ORF">NS96R_14060</name>
</gene>
<dbReference type="EMBL" id="LDSN01000036">
    <property type="protein sequence ID" value="KTT16875.1"/>
    <property type="molecule type" value="Genomic_DNA"/>
</dbReference>
<reference evidence="1 2" key="1">
    <citation type="journal article" date="2016" name="Front. Microbiol.">
        <title>Genomic Resource of Rice Seed Associated Bacteria.</title>
        <authorList>
            <person name="Midha S."/>
            <person name="Bansal K."/>
            <person name="Sharma S."/>
            <person name="Kumar N."/>
            <person name="Patil P.P."/>
            <person name="Chaudhry V."/>
            <person name="Patil P.B."/>
        </authorList>
    </citation>
    <scope>NUCLEOTIDE SEQUENCE [LARGE SCALE GENOMIC DNA]</scope>
    <source>
        <strain evidence="1 2">NS96</strain>
    </source>
</reference>
<dbReference type="Proteomes" id="UP000071644">
    <property type="component" value="Unassembled WGS sequence"/>
</dbReference>
<organism evidence="1 2">
    <name type="scientific">Pseudomonas parafulva</name>
    <dbReference type="NCBI Taxonomy" id="157782"/>
    <lineage>
        <taxon>Bacteria</taxon>
        <taxon>Pseudomonadati</taxon>
        <taxon>Pseudomonadota</taxon>
        <taxon>Gammaproteobacteria</taxon>
        <taxon>Pseudomonadales</taxon>
        <taxon>Pseudomonadaceae</taxon>
        <taxon>Pseudomonas</taxon>
    </lineage>
</organism>
<comment type="caution">
    <text evidence="1">The sequence shown here is derived from an EMBL/GenBank/DDBJ whole genome shotgun (WGS) entry which is preliminary data.</text>
</comment>
<evidence type="ECO:0000313" key="2">
    <source>
        <dbReference type="Proteomes" id="UP000071644"/>
    </source>
</evidence>
<sequence length="257" mass="28470">MMAQDLNGSFDQINAAWGQYMNRWFSELYANTKPVEGFRARPFSKAVMWAPMRMIDAAEDMLAAYRKNMNGPDGANTLFPIVLMAVDPNYLGTGADFGGDHIARRLLQIEEGGSWYGYQHSLVDQRLQVVVIASESTSAKSLCGQLSAFVKRPSNRYLSADYRFGQYSIPGPITLETNRIDWMEVKTSLKNIKILAADFILKCTVPHLDAPGPDEPNDGTAHNPPGYPLVQEIQIDDVAAKTRSNTSAGGTSWSRLE</sequence>
<evidence type="ECO:0000313" key="1">
    <source>
        <dbReference type="EMBL" id="KTT16875.1"/>
    </source>
</evidence>
<protein>
    <submittedName>
        <fullName evidence="1">Uncharacterized protein</fullName>
    </submittedName>
</protein>
<proteinExistence type="predicted"/>
<dbReference type="AlphaFoldDB" id="A0AAJ0PEU4"/>
<name>A0AAJ0PEU4_9PSED</name>
<accession>A0AAJ0PEU4</accession>